<proteinExistence type="predicted"/>
<dbReference type="EMBL" id="GL945430">
    <property type="protein sequence ID" value="EGO28813.1"/>
    <property type="molecule type" value="Genomic_DNA"/>
</dbReference>
<name>F8NKU4_SERL9</name>
<dbReference type="HOGENOM" id="CLU_3015641_0_0_1"/>
<gene>
    <name evidence="1" type="ORF">SERLADRAFT_380955</name>
</gene>
<accession>F8NKU4</accession>
<dbReference type="Proteomes" id="UP000008064">
    <property type="component" value="Unassembled WGS sequence"/>
</dbReference>
<evidence type="ECO:0000313" key="1">
    <source>
        <dbReference type="EMBL" id="EGO28813.1"/>
    </source>
</evidence>
<sequence>MLAQALHQLSKTPIRFIQDDPCRLTQEHHKYIGGPHCMDMENTDLPELSSKVAWAE</sequence>
<dbReference type="AlphaFoldDB" id="F8NKU4"/>
<dbReference type="GeneID" id="18810915"/>
<reference evidence="1" key="1">
    <citation type="submission" date="2011-04" db="EMBL/GenBank/DDBJ databases">
        <title>Evolution of plant cell wall degrading machinery underlies the functional diversity of forest fungi.</title>
        <authorList>
            <consortium name="US DOE Joint Genome Institute (JGI-PGF)"/>
            <person name="Eastwood D.C."/>
            <person name="Floudas D."/>
            <person name="Binder M."/>
            <person name="Majcherczyk A."/>
            <person name="Schneider P."/>
            <person name="Aerts A."/>
            <person name="Asiegbu F.O."/>
            <person name="Baker S.E."/>
            <person name="Barry K."/>
            <person name="Bendiksby M."/>
            <person name="Blumentritt M."/>
            <person name="Coutinho P.M."/>
            <person name="Cullen D."/>
            <person name="Cullen D."/>
            <person name="Gathman A."/>
            <person name="Goodell B."/>
            <person name="Henrissat B."/>
            <person name="Ihrmark K."/>
            <person name="Kauserud H."/>
            <person name="Kohler A."/>
            <person name="LaButti K."/>
            <person name="Lapidus A."/>
            <person name="Lavin J.L."/>
            <person name="Lee Y.-H."/>
            <person name="Lindquist E."/>
            <person name="Lilly W."/>
            <person name="Lucas S."/>
            <person name="Morin E."/>
            <person name="Murat C."/>
            <person name="Oguiza J.A."/>
            <person name="Park J."/>
            <person name="Pisabarro A.G."/>
            <person name="Riley R."/>
            <person name="Rosling A."/>
            <person name="Salamov A."/>
            <person name="Schmidt O."/>
            <person name="Schmutz J."/>
            <person name="Skrede I."/>
            <person name="Stenlid J."/>
            <person name="Wiebenga A."/>
            <person name="Xie X."/>
            <person name="Kues U."/>
            <person name="Hibbett D.S."/>
            <person name="Hoffmeister D."/>
            <person name="Hogberg N."/>
            <person name="Martin F."/>
            <person name="Grigoriev I.V."/>
            <person name="Watkinson S.C."/>
        </authorList>
    </citation>
    <scope>NUCLEOTIDE SEQUENCE</scope>
    <source>
        <strain evidence="1">S7.9</strain>
    </source>
</reference>
<protein>
    <submittedName>
        <fullName evidence="1">Uncharacterized protein</fullName>
    </submittedName>
</protein>
<dbReference type="RefSeq" id="XP_007315012.1">
    <property type="nucleotide sequence ID" value="XM_007314950.1"/>
</dbReference>
<dbReference type="KEGG" id="sla:SERLADRAFT_380955"/>
<organism>
    <name type="scientific">Serpula lacrymans var. lacrymans (strain S7.9)</name>
    <name type="common">Dry rot fungus</name>
    <dbReference type="NCBI Taxonomy" id="578457"/>
    <lineage>
        <taxon>Eukaryota</taxon>
        <taxon>Fungi</taxon>
        <taxon>Dikarya</taxon>
        <taxon>Basidiomycota</taxon>
        <taxon>Agaricomycotina</taxon>
        <taxon>Agaricomycetes</taxon>
        <taxon>Agaricomycetidae</taxon>
        <taxon>Boletales</taxon>
        <taxon>Coniophorineae</taxon>
        <taxon>Serpulaceae</taxon>
        <taxon>Serpula</taxon>
    </lineage>
</organism>